<reference evidence="1" key="1">
    <citation type="submission" date="2023-03" db="UniProtKB">
        <authorList>
            <consortium name="EnsemblPlants"/>
        </authorList>
    </citation>
    <scope>IDENTIFICATION</scope>
</reference>
<organism evidence="1">
    <name type="scientific">Cucumis melo</name>
    <name type="common">Muskmelon</name>
    <dbReference type="NCBI Taxonomy" id="3656"/>
    <lineage>
        <taxon>Eukaryota</taxon>
        <taxon>Viridiplantae</taxon>
        <taxon>Streptophyta</taxon>
        <taxon>Embryophyta</taxon>
        <taxon>Tracheophyta</taxon>
        <taxon>Spermatophyta</taxon>
        <taxon>Magnoliopsida</taxon>
        <taxon>eudicotyledons</taxon>
        <taxon>Gunneridae</taxon>
        <taxon>Pentapetalae</taxon>
        <taxon>rosids</taxon>
        <taxon>fabids</taxon>
        <taxon>Cucurbitales</taxon>
        <taxon>Cucurbitaceae</taxon>
        <taxon>Benincaseae</taxon>
        <taxon>Cucumis</taxon>
    </lineage>
</organism>
<name>A0A9I9E1G2_CUCME</name>
<proteinExistence type="predicted"/>
<protein>
    <submittedName>
        <fullName evidence="1">Uncharacterized protein</fullName>
    </submittedName>
</protein>
<sequence>RDFWVIGGLQVPYYFDKASGLSLPILRRNVSNLKLESSFCFSSLRESEQLYASILLWFSIMQHNLFPSGENVKLSTSYGCDYKLFGSHLSCLTLDTDMYIFDAEIGIQKSNQAGVATLGYLLSLELLTGGNLVILYLHKFRSLVSYVTGL</sequence>
<dbReference type="Gramene" id="MELO3C027701.2.1">
    <property type="protein sequence ID" value="MELO3C027701.2.1"/>
    <property type="gene ID" value="MELO3C027701.2"/>
</dbReference>
<evidence type="ECO:0000313" key="1">
    <source>
        <dbReference type="EnsemblPlants" id="MELO3C027701.2.1"/>
    </source>
</evidence>
<accession>A0A9I9E1G2</accession>
<dbReference type="AlphaFoldDB" id="A0A9I9E1G2"/>
<dbReference type="EnsemblPlants" id="MELO3C027701.2.1">
    <property type="protein sequence ID" value="MELO3C027701.2.1"/>
    <property type="gene ID" value="MELO3C027701.2"/>
</dbReference>